<evidence type="ECO:0000256" key="2">
    <source>
        <dbReference type="SAM" id="SignalP"/>
    </source>
</evidence>
<dbReference type="AlphaFoldDB" id="A0AAX6MFC1"/>
<feature type="chain" id="PRO_5043814142" description="Ubiquitin 3 binding protein But2 C-terminal domain-containing protein" evidence="2">
    <location>
        <begin position="18"/>
        <end position="377"/>
    </location>
</feature>
<evidence type="ECO:0000259" key="3">
    <source>
        <dbReference type="Pfam" id="PF09792"/>
    </source>
</evidence>
<organism evidence="4 5">
    <name type="scientific">Daldinia eschscholtzii</name>
    <dbReference type="NCBI Taxonomy" id="292717"/>
    <lineage>
        <taxon>Eukaryota</taxon>
        <taxon>Fungi</taxon>
        <taxon>Dikarya</taxon>
        <taxon>Ascomycota</taxon>
        <taxon>Pezizomycotina</taxon>
        <taxon>Sordariomycetes</taxon>
        <taxon>Xylariomycetidae</taxon>
        <taxon>Xylariales</taxon>
        <taxon>Hypoxylaceae</taxon>
        <taxon>Daldinia</taxon>
    </lineage>
</organism>
<feature type="region of interest" description="Disordered" evidence="1">
    <location>
        <begin position="168"/>
        <end position="201"/>
    </location>
</feature>
<evidence type="ECO:0000313" key="4">
    <source>
        <dbReference type="EMBL" id="KAK6951146.1"/>
    </source>
</evidence>
<proteinExistence type="predicted"/>
<keyword evidence="2" id="KW-0732">Signal</keyword>
<name>A0AAX6MFC1_9PEZI</name>
<dbReference type="EMBL" id="JBANMG010000007">
    <property type="protein sequence ID" value="KAK6951146.1"/>
    <property type="molecule type" value="Genomic_DNA"/>
</dbReference>
<dbReference type="InterPro" id="IPR018620">
    <property type="entry name" value="Ubiquitin3-bd_protein_But2_C"/>
</dbReference>
<dbReference type="PANTHER" id="PTHR39613:SF1">
    <property type="entry name" value="ANCHORED CELL WALL PROTEIN, PUTATIVE (AFU_ORTHOLOGUE AFUA_4G08960)-RELATED"/>
    <property type="match status" value="1"/>
</dbReference>
<keyword evidence="5" id="KW-1185">Reference proteome</keyword>
<feature type="signal peptide" evidence="2">
    <location>
        <begin position="1"/>
        <end position="17"/>
    </location>
</feature>
<evidence type="ECO:0000313" key="5">
    <source>
        <dbReference type="Proteomes" id="UP001369815"/>
    </source>
</evidence>
<reference evidence="4 5" key="1">
    <citation type="journal article" date="2024" name="Front Chem Biol">
        <title>Unveiling the potential of Daldinia eschscholtzii MFLUCC 19-0629 through bioactivity and bioinformatics studies for enhanced sustainable agriculture production.</title>
        <authorList>
            <person name="Brooks S."/>
            <person name="Weaver J.A."/>
            <person name="Klomchit A."/>
            <person name="Alharthi S.A."/>
            <person name="Onlamun T."/>
            <person name="Nurani R."/>
            <person name="Vong T.K."/>
            <person name="Alberti F."/>
            <person name="Greco C."/>
        </authorList>
    </citation>
    <scope>NUCLEOTIDE SEQUENCE [LARGE SCALE GENOMIC DNA]</scope>
    <source>
        <strain evidence="4">MFLUCC 19-0629</strain>
    </source>
</reference>
<protein>
    <recommendedName>
        <fullName evidence="3">Ubiquitin 3 binding protein But2 C-terminal domain-containing protein</fullName>
    </recommendedName>
</protein>
<evidence type="ECO:0000256" key="1">
    <source>
        <dbReference type="SAM" id="MobiDB-lite"/>
    </source>
</evidence>
<sequence>MNSFVQTLLFTTAAGAALRPRQTNDGCCFQLASVGMVNGTVLEDHVGDLLLGGTFQQGGFCLDKTNQTIKDSLGHNCFMRAPDYQFECYQGAVGTTAFDIASPKADGKSYLTYDNSPGVFYACPIDSESYDIYSSDKADKSGCVPVSLALLDETAACSATATAGNSTLSTRSKTARRTARQMASPTRPLRRQSSSKTCSINPSAPSLAPFQLSHGNSSVPNSSNETSAEVIISRNYSAVFDYAIPDTFPPTNSTGESSLCALQFRMPVCTSLPKGYPCYSFSGLEQEVLANSGMTFHLVDDDGNAPWNSTELHQVFPGENTIIGTFECGQVAGYGESRKMSWHVSSVRDFALEFLQAGVGQSAQFQDGVGAWIVPCQ</sequence>
<comment type="caution">
    <text evidence="4">The sequence shown here is derived from an EMBL/GenBank/DDBJ whole genome shotgun (WGS) entry which is preliminary data.</text>
</comment>
<feature type="domain" description="Ubiquitin 3 binding protein But2 C-terminal" evidence="3">
    <location>
        <begin position="214"/>
        <end position="356"/>
    </location>
</feature>
<accession>A0AAX6MFC1</accession>
<feature type="compositionally biased region" description="Polar residues" evidence="1">
    <location>
        <begin position="191"/>
        <end position="201"/>
    </location>
</feature>
<dbReference type="PANTHER" id="PTHR39613">
    <property type="entry name" value="ANCHORED CELL WALL PROTEIN, PUTATIVE (AFU_ORTHOLOGUE AFUA_4G08960)-RELATED"/>
    <property type="match status" value="1"/>
</dbReference>
<dbReference type="Pfam" id="PF09792">
    <property type="entry name" value="But2"/>
    <property type="match status" value="1"/>
</dbReference>
<dbReference type="Proteomes" id="UP001369815">
    <property type="component" value="Unassembled WGS sequence"/>
</dbReference>
<gene>
    <name evidence="4" type="ORF">Daesc_007677</name>
</gene>